<dbReference type="EMBL" id="BK067790">
    <property type="protein sequence ID" value="DBA52115.1"/>
    <property type="molecule type" value="Genomic_DNA"/>
</dbReference>
<reference evidence="1" key="1">
    <citation type="journal article" date="2024" name="Environ. Microbiol. Rep.">
        <title>Hiding in plain sight: The discovery of complete genomes of 11 hypothetical spindle-shaped viruses that putatively infect mesophilic ammonia-oxidizing archaea.</title>
        <authorList>
            <person name="Ni Y."/>
            <person name="Xu T."/>
            <person name="Yan S."/>
            <person name="Chen L."/>
            <person name="Wang Y."/>
        </authorList>
    </citation>
    <scope>NUCLEOTIDE SEQUENCE</scope>
    <source>
        <strain evidence="1">NMM1</strain>
    </source>
</reference>
<protein>
    <submittedName>
        <fullName evidence="1">ORF30</fullName>
    </submittedName>
</protein>
<reference evidence="1" key="2">
    <citation type="submission" date="2024-03" db="EMBL/GenBank/DDBJ databases">
        <authorList>
            <person name="Ni Y."/>
            <person name="Xu T."/>
            <person name="Yan S."/>
            <person name="Chen L."/>
            <person name="Wang Y."/>
        </authorList>
    </citation>
    <scope>NUCLEOTIDE SEQUENCE</scope>
    <source>
        <strain evidence="1">NMM1</strain>
    </source>
</reference>
<name>A0AAT9J7I5_9VIRU</name>
<proteinExistence type="predicted"/>
<accession>A0AAT9J7I5</accession>
<evidence type="ECO:0000313" key="1">
    <source>
        <dbReference type="EMBL" id="DBA52115.1"/>
    </source>
</evidence>
<organism evidence="1">
    <name type="scientific">Nitrosopumilaceae spindle-shaped virus</name>
    <dbReference type="NCBI Taxonomy" id="3065433"/>
    <lineage>
        <taxon>Viruses</taxon>
    </lineage>
</organism>
<sequence>MSEPQIRKASESEAKTIINAILGELQDPKDCNHRMVSFHSKSNASGFDGGYGNLVGKCLDCSSIILTHYEMTGDEILTDKEWIESLYEKRDGLRGYGWYEKDIS</sequence>